<dbReference type="PANTHER" id="PTHR40050:SF1">
    <property type="entry name" value="INNER SPORE COAT PROTEIN H"/>
    <property type="match status" value="1"/>
</dbReference>
<keyword evidence="1" id="KW-0167">Capsid protein</keyword>
<dbReference type="Proteomes" id="UP000198660">
    <property type="component" value="Unassembled WGS sequence"/>
</dbReference>
<keyword evidence="2" id="KW-1185">Reference proteome</keyword>
<gene>
    <name evidence="1" type="ORF">SAMN05444972_10466</name>
</gene>
<dbReference type="InterPro" id="IPR014867">
    <property type="entry name" value="Spore_coat_CotH_CotH2/3/7"/>
</dbReference>
<protein>
    <submittedName>
        <fullName evidence="1">Spore coat protein H</fullName>
    </submittedName>
</protein>
<reference evidence="2" key="1">
    <citation type="submission" date="2016-10" db="EMBL/GenBank/DDBJ databases">
        <authorList>
            <person name="Varghese N."/>
            <person name="Submissions S."/>
        </authorList>
    </citation>
    <scope>NUCLEOTIDE SEQUENCE [LARGE SCALE GENOMIC DNA]</scope>
    <source>
        <strain evidence="2">DSM 45789</strain>
    </source>
</reference>
<dbReference type="RefSeq" id="WP_176391923.1">
    <property type="nucleotide sequence ID" value="NZ_FPAA01000004.1"/>
</dbReference>
<organism evidence="1 2">
    <name type="scientific">Marininema halotolerans</name>
    <dbReference type="NCBI Taxonomy" id="1155944"/>
    <lineage>
        <taxon>Bacteria</taxon>
        <taxon>Bacillati</taxon>
        <taxon>Bacillota</taxon>
        <taxon>Bacilli</taxon>
        <taxon>Bacillales</taxon>
        <taxon>Thermoactinomycetaceae</taxon>
        <taxon>Marininema</taxon>
    </lineage>
</organism>
<evidence type="ECO:0000313" key="2">
    <source>
        <dbReference type="Proteomes" id="UP000198660"/>
    </source>
</evidence>
<evidence type="ECO:0000313" key="1">
    <source>
        <dbReference type="EMBL" id="SFS59068.1"/>
    </source>
</evidence>
<dbReference type="EMBL" id="FPAA01000004">
    <property type="protein sequence ID" value="SFS59068.1"/>
    <property type="molecule type" value="Genomic_DNA"/>
</dbReference>
<dbReference type="Pfam" id="PF08757">
    <property type="entry name" value="CotH"/>
    <property type="match status" value="1"/>
</dbReference>
<proteinExistence type="predicted"/>
<accession>A0A1I6R3K3</accession>
<dbReference type="PANTHER" id="PTHR40050">
    <property type="entry name" value="INNER SPORE COAT PROTEIN H"/>
    <property type="match status" value="1"/>
</dbReference>
<dbReference type="AlphaFoldDB" id="A0A1I6R3K3"/>
<keyword evidence="1" id="KW-0946">Virion</keyword>
<sequence length="380" mass="45027">MRSPLPIYTLQVDPTLWQQMKFNVWSSHPAPALLRIEDGEEVRVGCCFRGAHTRVLLKKSYYLIDEEHGQEVHLNAEYVDNSFIRNKLSLDFFRSIGVMSPRSRHVWLRINDKDEGLYLALESVNASFFRRRNKPRGSIHYAVNDDANFSRRNTRNEIKEDLLSGYERKEGVPCDDETLRNFLSWVNGTHTAIFREKIGNYLDVENYLRWLAGVVCTQNYDGFLHNYALYRNPLTGCFQIIPWDFDATWGRDCNGRVMKYNFVSIKGDNQLSARLLAIPQYRRRYCDILEVILHKYFHPKVLQPIIQHHYEQLAPYVYKDPYKPGLIKRFRHEHKQILAYIHQRRTYLLKQLKELSAHNKKYRETAYKRGHKHVTLSCSP</sequence>
<name>A0A1I6R3K3_9BACL</name>